<feature type="compositionally biased region" description="Pro residues" evidence="1">
    <location>
        <begin position="1"/>
        <end position="10"/>
    </location>
</feature>
<reference evidence="2" key="1">
    <citation type="submission" date="2013-05" db="EMBL/GenBank/DDBJ databases">
        <title>Draft genome sequences of six wheat associated Fusarium spp. isolates.</title>
        <authorList>
            <person name="Moolhuijzen P.M."/>
            <person name="Manners J.M."/>
            <person name="Wilcox S."/>
            <person name="Bellgard M.I."/>
            <person name="Gardiner D.M."/>
        </authorList>
    </citation>
    <scope>NUCLEOTIDE SEQUENCE</scope>
    <source>
        <strain evidence="2">CS3069</strain>
    </source>
</reference>
<proteinExistence type="predicted"/>
<protein>
    <submittedName>
        <fullName evidence="2">WGS project CBMI000000000 data, contig CS3069_c001503</fullName>
    </submittedName>
</protein>
<organism evidence="2">
    <name type="scientific">Fusarium clavum</name>
    <dbReference type="NCBI Taxonomy" id="2594811"/>
    <lineage>
        <taxon>Eukaryota</taxon>
        <taxon>Fungi</taxon>
        <taxon>Dikarya</taxon>
        <taxon>Ascomycota</taxon>
        <taxon>Pezizomycotina</taxon>
        <taxon>Sordariomycetes</taxon>
        <taxon>Hypocreomycetidae</taxon>
        <taxon>Hypocreales</taxon>
        <taxon>Nectriaceae</taxon>
        <taxon>Fusarium</taxon>
        <taxon>Fusarium incarnatum-equiseti species complex</taxon>
    </lineage>
</organism>
<dbReference type="Gene3D" id="4.10.60.10">
    <property type="entry name" value="Zinc finger, CCHC-type"/>
    <property type="match status" value="1"/>
</dbReference>
<feature type="region of interest" description="Disordered" evidence="1">
    <location>
        <begin position="1"/>
        <end position="21"/>
    </location>
</feature>
<dbReference type="SUPFAM" id="SSF57756">
    <property type="entry name" value="Retrovirus zinc finger-like domains"/>
    <property type="match status" value="1"/>
</dbReference>
<dbReference type="EMBL" id="HG318614">
    <property type="protein sequence ID" value="CEG05778.1"/>
    <property type="molecule type" value="Genomic_DNA"/>
</dbReference>
<dbReference type="InterPro" id="IPR036875">
    <property type="entry name" value="Znf_CCHC_sf"/>
</dbReference>
<dbReference type="GO" id="GO:0003676">
    <property type="term" value="F:nucleic acid binding"/>
    <property type="evidence" value="ECO:0007669"/>
    <property type="project" value="InterPro"/>
</dbReference>
<dbReference type="GO" id="GO:0008270">
    <property type="term" value="F:zinc ion binding"/>
    <property type="evidence" value="ECO:0007669"/>
    <property type="project" value="InterPro"/>
</dbReference>
<name>A0A090MHW1_9HYPO</name>
<evidence type="ECO:0000313" key="2">
    <source>
        <dbReference type="EMBL" id="CEG04552.1"/>
    </source>
</evidence>
<gene>
    <name evidence="2" type="ORF">BN850_0061500</name>
</gene>
<dbReference type="EMBL" id="CBMI010001501">
    <property type="protein sequence ID" value="CEG04552.1"/>
    <property type="molecule type" value="Genomic_DNA"/>
</dbReference>
<evidence type="ECO:0000256" key="1">
    <source>
        <dbReference type="SAM" id="MobiDB-lite"/>
    </source>
</evidence>
<sequence length="181" mass="21196">MPYQPNPNFEPQPRRDEVDYPTWGPPNRFARRRSPVTCRNRNRVGHTIAKCMIPRTDGYVHGCALCNAWTHQTDDCQQLLEIHMDDRINIFVSDRANMPPLLMRSNWYLVLYLQKYLVGPTIEDGYPWTPEFGVSVLNDRKLEIWAEDAMEFGAFWMRPVDPQTSSWGKVHETFGGITYLF</sequence>
<dbReference type="AlphaFoldDB" id="A0A090MHW1"/>
<accession>A0A090MHW1</accession>